<dbReference type="PANTHER" id="PTHR46599:SF6">
    <property type="entry name" value="DUAL SPECIFICITY PHOSPHATASE 26"/>
    <property type="match status" value="1"/>
</dbReference>
<dbReference type="STRING" id="151549.A0A4C1UEE4"/>
<accession>A0A4C1UEE4</accession>
<protein>
    <submittedName>
        <fullName evidence="3">PiggyBac transposable element-derived protein 4</fullName>
    </submittedName>
</protein>
<evidence type="ECO:0000259" key="2">
    <source>
        <dbReference type="Pfam" id="PF13843"/>
    </source>
</evidence>
<evidence type="ECO:0000313" key="4">
    <source>
        <dbReference type="Proteomes" id="UP000299102"/>
    </source>
</evidence>
<feature type="compositionally biased region" description="Polar residues" evidence="1">
    <location>
        <begin position="40"/>
        <end position="51"/>
    </location>
</feature>
<dbReference type="Pfam" id="PF13843">
    <property type="entry name" value="DDE_Tnp_1_7"/>
    <property type="match status" value="1"/>
</dbReference>
<gene>
    <name evidence="3" type="primary">PGBD4</name>
    <name evidence="3" type="ORF">EVAR_14186_1</name>
</gene>
<comment type="caution">
    <text evidence="3">The sequence shown here is derived from an EMBL/GenBank/DDBJ whole genome shotgun (WGS) entry which is preliminary data.</text>
</comment>
<dbReference type="InterPro" id="IPR029526">
    <property type="entry name" value="PGBD"/>
</dbReference>
<dbReference type="PANTHER" id="PTHR46599">
    <property type="entry name" value="PIGGYBAC TRANSPOSABLE ELEMENT-DERIVED PROTEIN 4"/>
    <property type="match status" value="1"/>
</dbReference>
<dbReference type="AlphaFoldDB" id="A0A4C1UEE4"/>
<organism evidence="3 4">
    <name type="scientific">Eumeta variegata</name>
    <name type="common">Bagworm moth</name>
    <name type="synonym">Eumeta japonica</name>
    <dbReference type="NCBI Taxonomy" id="151549"/>
    <lineage>
        <taxon>Eukaryota</taxon>
        <taxon>Metazoa</taxon>
        <taxon>Ecdysozoa</taxon>
        <taxon>Arthropoda</taxon>
        <taxon>Hexapoda</taxon>
        <taxon>Insecta</taxon>
        <taxon>Pterygota</taxon>
        <taxon>Neoptera</taxon>
        <taxon>Endopterygota</taxon>
        <taxon>Lepidoptera</taxon>
        <taxon>Glossata</taxon>
        <taxon>Ditrysia</taxon>
        <taxon>Tineoidea</taxon>
        <taxon>Psychidae</taxon>
        <taxon>Oiketicinae</taxon>
        <taxon>Eumeta</taxon>
    </lineage>
</organism>
<reference evidence="3 4" key="1">
    <citation type="journal article" date="2019" name="Commun. Biol.">
        <title>The bagworm genome reveals a unique fibroin gene that provides high tensile strength.</title>
        <authorList>
            <person name="Kono N."/>
            <person name="Nakamura H."/>
            <person name="Ohtoshi R."/>
            <person name="Tomita M."/>
            <person name="Numata K."/>
            <person name="Arakawa K."/>
        </authorList>
    </citation>
    <scope>NUCLEOTIDE SEQUENCE [LARGE SCALE GENOMIC DNA]</scope>
</reference>
<dbReference type="OrthoDB" id="10057959at2759"/>
<name>A0A4C1UEE4_EUMVA</name>
<dbReference type="EMBL" id="BGZK01000166">
    <property type="protein sequence ID" value="GBP24853.1"/>
    <property type="molecule type" value="Genomic_DNA"/>
</dbReference>
<feature type="region of interest" description="Disordered" evidence="1">
    <location>
        <begin position="18"/>
        <end position="60"/>
    </location>
</feature>
<evidence type="ECO:0000313" key="3">
    <source>
        <dbReference type="EMBL" id="GBP24853.1"/>
    </source>
</evidence>
<sequence>MAKRQLAQSEIQRALVESDDENISVRECDGDDENFAVDSCSDSESNVTEPASENDDEQLWSESDDVPIQEYVSIDTYEGRDGTTWKSELDRQSRTPRHNIIRGGIHKVILPPGQAIIDPIDSFSLFFDDHVLEIIVKYTNTEGLRILQNRWKSTDKIEMQAFLGLLLTISVNKQRGVDFREYWDPIFGNPIFRATMGKNRFASLLRFLRFDDKNTRSLRKSKDKLAPIRELWEYVNQNLKKFYLPGENLTIDEQLVPFRGRVSFKQYLPSKPDKHGMKIWWMCDSKTSYPLFGIPYLGKEGQNRAESLAYNVLNQLCEPNIRSNRNVTFDNYFTSIDVAKSLAQNGLTIVGTLRKNKTCIPPNFQPKKTRDIESNVFGFYKNMTLVSYVPKKNHALILLSTMHHGKDEDVNKNNKSEINLYYNSTKGGVDTLDQMVHEYTVRRKTNRWPIAFFQNIIDVVGIASLIIWKNIHPDWNSRKKNTLRKLFLREIATELVTPHIRRRSTKGLSSYHLSGLMMELPNFQLCYQTLKANHGQSVFHENINKSKHS</sequence>
<evidence type="ECO:0000256" key="1">
    <source>
        <dbReference type="SAM" id="MobiDB-lite"/>
    </source>
</evidence>
<keyword evidence="4" id="KW-1185">Reference proteome</keyword>
<feature type="domain" description="PiggyBac transposable element-derived protein" evidence="2">
    <location>
        <begin position="118"/>
        <end position="460"/>
    </location>
</feature>
<dbReference type="Proteomes" id="UP000299102">
    <property type="component" value="Unassembled WGS sequence"/>
</dbReference>
<proteinExistence type="predicted"/>